<dbReference type="GO" id="GO:0003677">
    <property type="term" value="F:DNA binding"/>
    <property type="evidence" value="ECO:0007669"/>
    <property type="project" value="InterPro"/>
</dbReference>
<dbReference type="PROSITE" id="PS00092">
    <property type="entry name" value="N6_MTASE"/>
    <property type="match status" value="1"/>
</dbReference>
<evidence type="ECO:0000256" key="1">
    <source>
        <dbReference type="ARBA" id="ARBA00006594"/>
    </source>
</evidence>
<dbReference type="PRINTS" id="PR00506">
    <property type="entry name" value="D21N6MTFRASE"/>
</dbReference>
<organism evidence="7">
    <name type="scientific">Lactococcus lactis</name>
    <dbReference type="NCBI Taxonomy" id="1358"/>
    <lineage>
        <taxon>Bacteria</taxon>
        <taxon>Bacillati</taxon>
        <taxon>Bacillota</taxon>
        <taxon>Bacilli</taxon>
        <taxon>Lactobacillales</taxon>
        <taxon>Streptococcaceae</taxon>
        <taxon>Lactococcus</taxon>
    </lineage>
</organism>
<evidence type="ECO:0000313" key="7">
    <source>
        <dbReference type="EMBL" id="ABA47341.1"/>
    </source>
</evidence>
<protein>
    <submittedName>
        <fullName evidence="7">Methyltransferase, type III restriction-modification system, truncated</fullName>
    </submittedName>
</protein>
<keyword evidence="2 7" id="KW-0489">Methyltransferase</keyword>
<dbReference type="InterPro" id="IPR002295">
    <property type="entry name" value="N4/N6-MTase_EcoPI_Mod-like"/>
</dbReference>
<dbReference type="Gene3D" id="3.40.50.150">
    <property type="entry name" value="Vaccinia Virus protein VP39"/>
    <property type="match status" value="1"/>
</dbReference>
<dbReference type="REBASE" id="22941">
    <property type="entry name" value="M.LlaSKORF12P"/>
</dbReference>
<dbReference type="InterPro" id="IPR002941">
    <property type="entry name" value="DNA_methylase_N4/N6"/>
</dbReference>
<evidence type="ECO:0000256" key="2">
    <source>
        <dbReference type="ARBA" id="ARBA00022603"/>
    </source>
</evidence>
<accession>Q2VHR9</accession>
<keyword evidence="7" id="KW-0614">Plasmid</keyword>
<evidence type="ECO:0000256" key="3">
    <source>
        <dbReference type="ARBA" id="ARBA00022679"/>
    </source>
</evidence>
<dbReference type="AlphaFoldDB" id="Q2VHR9"/>
<comment type="similarity">
    <text evidence="1">Belongs to the N(4)/N(6)-methyltransferase family.</text>
</comment>
<dbReference type="GO" id="GO:0009307">
    <property type="term" value="P:DNA restriction-modification system"/>
    <property type="evidence" value="ECO:0007669"/>
    <property type="project" value="UniProtKB-KW"/>
</dbReference>
<geneLocation type="plasmid" evidence="7">
    <name>pSK11B</name>
</geneLocation>
<gene>
    <name evidence="7" type="primary">orf12</name>
    <name evidence="7" type="ORF">pSK11B_12</name>
</gene>
<evidence type="ECO:0000259" key="6">
    <source>
        <dbReference type="Pfam" id="PF01555"/>
    </source>
</evidence>
<dbReference type="Pfam" id="PF01555">
    <property type="entry name" value="N6_N4_Mtase"/>
    <property type="match status" value="1"/>
</dbReference>
<proteinExistence type="inferred from homology"/>
<keyword evidence="4" id="KW-0949">S-adenosyl-L-methionine</keyword>
<reference evidence="7" key="1">
    <citation type="journal article" date="2005" name="Appl. Environ. Microbiol.">
        <title>Complete sequences of four plasmids of Lactococcus lactis subsp. cremoris SK11 reveal extensive adaptation to the dairy environment.</title>
        <authorList>
            <person name="Siezen R.J."/>
            <person name="Renckens B."/>
            <person name="van Swam I."/>
            <person name="Peters S."/>
            <person name="van Kranenburg R."/>
            <person name="Kleerebezem M."/>
            <person name="de Vos W.M."/>
        </authorList>
    </citation>
    <scope>NUCLEOTIDE SEQUENCE</scope>
    <source>
        <strain evidence="7">SK11</strain>
        <plasmid evidence="7">pSK11B</plasmid>
    </source>
</reference>
<evidence type="ECO:0000256" key="4">
    <source>
        <dbReference type="ARBA" id="ARBA00022691"/>
    </source>
</evidence>
<name>Q2VHR9_9LACT</name>
<dbReference type="GO" id="GO:0008170">
    <property type="term" value="F:N-methyltransferase activity"/>
    <property type="evidence" value="ECO:0007669"/>
    <property type="project" value="InterPro"/>
</dbReference>
<feature type="domain" description="DNA methylase N-4/N-6" evidence="6">
    <location>
        <begin position="114"/>
        <end position="177"/>
    </location>
</feature>
<evidence type="ECO:0000256" key="5">
    <source>
        <dbReference type="ARBA" id="ARBA00022747"/>
    </source>
</evidence>
<keyword evidence="5" id="KW-0680">Restriction system</keyword>
<dbReference type="EMBL" id="DQ149243">
    <property type="protein sequence ID" value="ABA47341.1"/>
    <property type="molecule type" value="Genomic_DNA"/>
</dbReference>
<dbReference type="InterPro" id="IPR029063">
    <property type="entry name" value="SAM-dependent_MTases_sf"/>
</dbReference>
<dbReference type="SUPFAM" id="SSF53335">
    <property type="entry name" value="S-adenosyl-L-methionine-dependent methyltransferases"/>
    <property type="match status" value="1"/>
</dbReference>
<sequence>MTFIERPHENEKTRALVYVSKLLEEAINSKENRAEDIKELEDIQKLLSQKKYGLVWEQHAEQFEADMKFNIPVFVENKSKKMHYDKDSNKFNFLLEGDNLHSLHLLEKTHLGKIDIIYIDPPYNTGNKDFVYNDDFVGKDDEFKHSKWLSFMERRLIIAKKLLSPNGVIFVSIDNKEGSVAKF</sequence>
<dbReference type="GO" id="GO:0032259">
    <property type="term" value="P:methylation"/>
    <property type="evidence" value="ECO:0007669"/>
    <property type="project" value="UniProtKB-KW"/>
</dbReference>
<keyword evidence="3 7" id="KW-0808">Transferase</keyword>
<dbReference type="InterPro" id="IPR002052">
    <property type="entry name" value="DNA_methylase_N6_adenine_CS"/>
</dbReference>